<dbReference type="Proteomes" id="UP000249739">
    <property type="component" value="Unassembled WGS sequence"/>
</dbReference>
<reference evidence="1 2" key="1">
    <citation type="submission" date="2017-08" db="EMBL/GenBank/DDBJ databases">
        <title>Infants hospitalized years apart are colonized by the same room-sourced microbial strains.</title>
        <authorList>
            <person name="Brooks B."/>
            <person name="Olm M.R."/>
            <person name="Firek B.A."/>
            <person name="Baker R."/>
            <person name="Thomas B.C."/>
            <person name="Morowitz M.J."/>
            <person name="Banfield J.F."/>
        </authorList>
    </citation>
    <scope>NUCLEOTIDE SEQUENCE [LARGE SCALE GENOMIC DNA]</scope>
    <source>
        <strain evidence="1">S2_006_000_R2_64</strain>
    </source>
</reference>
<evidence type="ECO:0000313" key="2">
    <source>
        <dbReference type="Proteomes" id="UP000249739"/>
    </source>
</evidence>
<evidence type="ECO:0000313" key="1">
    <source>
        <dbReference type="EMBL" id="PZP56228.1"/>
    </source>
</evidence>
<gene>
    <name evidence="1" type="ORF">DI586_04405</name>
</gene>
<sequence>MPRQSGNVLFLILIAVALFAALSYAVTSSTRSGGGSASKEKAKANAAAIVQYAATLRSGIQRMKINNGCIDTGLEFNNSVFQRNDGTATNTANINAPFDKSCNLFDPAGGGMIPVVPGPDSLDLATVNNTGNSSKTGHGGFRVVEIQDIGSSADDLVFIISYLNKATCMAINDLLGVENLSNDAPAITNSGTLSSYVNGSIATSSQYNNLAINGKVGFCSYAVNNYRFVYTMIDL</sequence>
<proteinExistence type="predicted"/>
<dbReference type="EMBL" id="QFOT01000033">
    <property type="protein sequence ID" value="PZP56228.1"/>
    <property type="molecule type" value="Genomic_DNA"/>
</dbReference>
<dbReference type="AlphaFoldDB" id="A0A2W5FMM5"/>
<name>A0A2W5FMM5_9BACT</name>
<organism evidence="1 2">
    <name type="scientific">Micavibrio aeruginosavorus</name>
    <dbReference type="NCBI Taxonomy" id="349221"/>
    <lineage>
        <taxon>Bacteria</taxon>
        <taxon>Pseudomonadati</taxon>
        <taxon>Bdellovibrionota</taxon>
        <taxon>Bdellovibrionia</taxon>
        <taxon>Bdellovibrionales</taxon>
        <taxon>Pseudobdellovibrionaceae</taxon>
        <taxon>Micavibrio</taxon>
    </lineage>
</organism>
<protein>
    <submittedName>
        <fullName evidence="1">Uncharacterized protein</fullName>
    </submittedName>
</protein>
<comment type="caution">
    <text evidence="1">The sequence shown here is derived from an EMBL/GenBank/DDBJ whole genome shotgun (WGS) entry which is preliminary data.</text>
</comment>
<accession>A0A2W5FMM5</accession>